<accession>A0A6C0DSD9</accession>
<reference evidence="1" key="1">
    <citation type="journal article" date="2020" name="Nature">
        <title>Giant virus diversity and host interactions through global metagenomics.</title>
        <authorList>
            <person name="Schulz F."/>
            <person name="Roux S."/>
            <person name="Paez-Espino D."/>
            <person name="Jungbluth S."/>
            <person name="Walsh D.A."/>
            <person name="Denef V.J."/>
            <person name="McMahon K.D."/>
            <person name="Konstantinidis K.T."/>
            <person name="Eloe-Fadrosh E.A."/>
            <person name="Kyrpides N.C."/>
            <person name="Woyke T."/>
        </authorList>
    </citation>
    <scope>NUCLEOTIDE SEQUENCE</scope>
    <source>
        <strain evidence="1">GVMAG-M-3300023174-5</strain>
    </source>
</reference>
<proteinExistence type="predicted"/>
<name>A0A6C0DSD9_9ZZZZ</name>
<protein>
    <submittedName>
        <fullName evidence="1">Uncharacterized protein</fullName>
    </submittedName>
</protein>
<sequence length="60" mass="7023">MSDEELSKYPQEVQESILKYLEQLGDKERIAYSIAKEHLGTSFNVLKSIGYITWKKEQTK</sequence>
<evidence type="ECO:0000313" key="1">
    <source>
        <dbReference type="EMBL" id="QHT19886.1"/>
    </source>
</evidence>
<dbReference type="EMBL" id="MN739670">
    <property type="protein sequence ID" value="QHT19886.1"/>
    <property type="molecule type" value="Genomic_DNA"/>
</dbReference>
<organism evidence="1">
    <name type="scientific">viral metagenome</name>
    <dbReference type="NCBI Taxonomy" id="1070528"/>
    <lineage>
        <taxon>unclassified sequences</taxon>
        <taxon>metagenomes</taxon>
        <taxon>organismal metagenomes</taxon>
    </lineage>
</organism>
<dbReference type="AlphaFoldDB" id="A0A6C0DSD9"/>